<evidence type="ECO:0000313" key="9">
    <source>
        <dbReference type="EMBL" id="PIP24854.1"/>
    </source>
</evidence>
<dbReference type="Proteomes" id="UP000228681">
    <property type="component" value="Unassembled WGS sequence"/>
</dbReference>
<keyword evidence="4 5" id="KW-0648">Protein biosynthesis</keyword>
<dbReference type="Gene3D" id="3.30.479.20">
    <property type="entry name" value="Elongation factor Ts, dimerisation domain"/>
    <property type="match status" value="1"/>
</dbReference>
<evidence type="ECO:0000259" key="8">
    <source>
        <dbReference type="SMART" id="SM00165"/>
    </source>
</evidence>
<dbReference type="EMBL" id="PCRS01000035">
    <property type="protein sequence ID" value="PIP24854.1"/>
    <property type="molecule type" value="Genomic_DNA"/>
</dbReference>
<dbReference type="InterPro" id="IPR015940">
    <property type="entry name" value="UBA"/>
</dbReference>
<reference evidence="9 10" key="1">
    <citation type="submission" date="2017-09" db="EMBL/GenBank/DDBJ databases">
        <title>Depth-based differentiation of microbial function through sediment-hosted aquifers and enrichment of novel symbionts in the deep terrestrial subsurface.</title>
        <authorList>
            <person name="Probst A.J."/>
            <person name="Ladd B."/>
            <person name="Jarett J.K."/>
            <person name="Geller-Mcgrath D.E."/>
            <person name="Sieber C.M."/>
            <person name="Emerson J.B."/>
            <person name="Anantharaman K."/>
            <person name="Thomas B.C."/>
            <person name="Malmstrom R."/>
            <person name="Stieglmeier M."/>
            <person name="Klingl A."/>
            <person name="Woyke T."/>
            <person name="Ryan C.M."/>
            <person name="Banfield J.F."/>
        </authorList>
    </citation>
    <scope>NUCLEOTIDE SEQUENCE [LARGE SCALE GENOMIC DNA]</scope>
    <source>
        <strain evidence="9">CG23_combo_of_CG06-09_8_20_14_all_36_12</strain>
    </source>
</reference>
<dbReference type="Pfam" id="PF00889">
    <property type="entry name" value="EF_TS"/>
    <property type="match status" value="1"/>
</dbReference>
<gene>
    <name evidence="5 9" type="primary">tsf</name>
    <name evidence="9" type="ORF">COX34_01955</name>
</gene>
<dbReference type="Gene3D" id="1.10.8.10">
    <property type="entry name" value="DNA helicase RuvA subunit, C-terminal domain"/>
    <property type="match status" value="1"/>
</dbReference>
<comment type="caution">
    <text evidence="9">The sequence shown here is derived from an EMBL/GenBank/DDBJ whole genome shotgun (WGS) entry which is preliminary data.</text>
</comment>
<comment type="subcellular location">
    <subcellularLocation>
        <location evidence="5 7">Cytoplasm</location>
    </subcellularLocation>
</comment>
<dbReference type="SMART" id="SM00165">
    <property type="entry name" value="UBA"/>
    <property type="match status" value="1"/>
</dbReference>
<dbReference type="InterPro" id="IPR009060">
    <property type="entry name" value="UBA-like_sf"/>
</dbReference>
<accession>A0A2G9Z033</accession>
<dbReference type="NCBIfam" id="TIGR00116">
    <property type="entry name" value="tsf"/>
    <property type="match status" value="1"/>
</dbReference>
<dbReference type="AlphaFoldDB" id="A0A2G9Z033"/>
<evidence type="ECO:0000256" key="3">
    <source>
        <dbReference type="ARBA" id="ARBA00022768"/>
    </source>
</evidence>
<dbReference type="InterPro" id="IPR036402">
    <property type="entry name" value="EF-Ts_dimer_sf"/>
</dbReference>
<evidence type="ECO:0000256" key="5">
    <source>
        <dbReference type="HAMAP-Rule" id="MF_00050"/>
    </source>
</evidence>
<evidence type="ECO:0000313" key="10">
    <source>
        <dbReference type="Proteomes" id="UP000228681"/>
    </source>
</evidence>
<keyword evidence="3 5" id="KW-0251">Elongation factor</keyword>
<dbReference type="GO" id="GO:0003746">
    <property type="term" value="F:translation elongation factor activity"/>
    <property type="evidence" value="ECO:0007669"/>
    <property type="project" value="UniProtKB-UniRule"/>
</dbReference>
<comment type="function">
    <text evidence="5 6">Associates with the EF-Tu.GDP complex and induces the exchange of GDP to GTP. It remains bound to the aminoacyl-tRNA.EF-Tu.GTP complex up to the GTP hydrolysis stage on the ribosome.</text>
</comment>
<dbReference type="GO" id="GO:0005737">
    <property type="term" value="C:cytoplasm"/>
    <property type="evidence" value="ECO:0007669"/>
    <property type="project" value="UniProtKB-SubCell"/>
</dbReference>
<evidence type="ECO:0000256" key="4">
    <source>
        <dbReference type="ARBA" id="ARBA00022917"/>
    </source>
</evidence>
<feature type="region of interest" description="Involved in Mg(2+) ion dislocation from EF-Tu" evidence="5">
    <location>
        <begin position="80"/>
        <end position="83"/>
    </location>
</feature>
<dbReference type="FunFam" id="1.10.8.10:FF:000001">
    <property type="entry name" value="Elongation factor Ts"/>
    <property type="match status" value="1"/>
</dbReference>
<organism evidence="9 10">
    <name type="scientific">Candidatus Nealsonbacteria bacterium CG23_combo_of_CG06-09_8_20_14_all_36_12</name>
    <dbReference type="NCBI Taxonomy" id="1974718"/>
    <lineage>
        <taxon>Bacteria</taxon>
        <taxon>Candidatus Nealsoniibacteriota</taxon>
    </lineage>
</organism>
<protein>
    <recommendedName>
        <fullName evidence="2 5">Elongation factor Ts</fullName>
        <shortName evidence="5">EF-Ts</shortName>
    </recommendedName>
</protein>
<evidence type="ECO:0000256" key="7">
    <source>
        <dbReference type="RuleBase" id="RU000643"/>
    </source>
</evidence>
<dbReference type="InterPro" id="IPR001816">
    <property type="entry name" value="Transl_elong_EFTs/EF1B"/>
</dbReference>
<comment type="similarity">
    <text evidence="1 5 6">Belongs to the EF-Ts family.</text>
</comment>
<evidence type="ECO:0000256" key="2">
    <source>
        <dbReference type="ARBA" id="ARBA00016956"/>
    </source>
</evidence>
<dbReference type="SUPFAM" id="SSF46934">
    <property type="entry name" value="UBA-like"/>
    <property type="match status" value="1"/>
</dbReference>
<feature type="domain" description="UBA" evidence="8">
    <location>
        <begin position="3"/>
        <end position="41"/>
    </location>
</feature>
<dbReference type="InterPro" id="IPR018101">
    <property type="entry name" value="Transl_elong_Ts_CS"/>
</dbReference>
<dbReference type="SUPFAM" id="SSF54713">
    <property type="entry name" value="Elongation factor Ts (EF-Ts), dimerisation domain"/>
    <property type="match status" value="1"/>
</dbReference>
<dbReference type="HAMAP" id="MF_00050">
    <property type="entry name" value="EF_Ts"/>
    <property type="match status" value="1"/>
</dbReference>
<proteinExistence type="inferred from homology"/>
<dbReference type="PANTHER" id="PTHR11741:SF0">
    <property type="entry name" value="ELONGATION FACTOR TS, MITOCHONDRIAL"/>
    <property type="match status" value="1"/>
</dbReference>
<evidence type="ECO:0000256" key="1">
    <source>
        <dbReference type="ARBA" id="ARBA00005532"/>
    </source>
</evidence>
<dbReference type="PANTHER" id="PTHR11741">
    <property type="entry name" value="ELONGATION FACTOR TS"/>
    <property type="match status" value="1"/>
</dbReference>
<dbReference type="InterPro" id="IPR014039">
    <property type="entry name" value="Transl_elong_EFTs/EF1B_dimer"/>
</dbReference>
<sequence length="147" mass="16912">MITINQIKQLREESGIPVSECKKALEKAKGDIEMAKEILRKWGKTFAQKKAGRETSQGIIESYIHPNKKIGVLLELNCETDFVAKSQDFQNLAHELCLQIAAIDENLPLLEQPWIRDATKTIKDLVEEYISKLGEKIIIKRFIRYEI</sequence>
<name>A0A2G9Z033_9BACT</name>
<dbReference type="CDD" id="cd14275">
    <property type="entry name" value="UBA_EF-Ts"/>
    <property type="match status" value="1"/>
</dbReference>
<dbReference type="PROSITE" id="PS01127">
    <property type="entry name" value="EF_TS_2"/>
    <property type="match status" value="1"/>
</dbReference>
<evidence type="ECO:0000256" key="6">
    <source>
        <dbReference type="RuleBase" id="RU000642"/>
    </source>
</evidence>
<keyword evidence="5" id="KW-0963">Cytoplasm</keyword>